<dbReference type="AlphaFoldDB" id="A0A444CP48"/>
<evidence type="ECO:0000256" key="1">
    <source>
        <dbReference type="SAM" id="MobiDB-lite"/>
    </source>
</evidence>
<evidence type="ECO:0000313" key="2">
    <source>
        <dbReference type="EMBL" id="RZR74095.1"/>
    </source>
</evidence>
<gene>
    <name evidence="2" type="ORF">BHM03_00032093</name>
</gene>
<reference evidence="2" key="1">
    <citation type="journal article" date="2018" name="Data Brief">
        <title>Genome sequence data from 17 accessions of Ensete ventricosum, a staple food crop for millions in Ethiopia.</title>
        <authorList>
            <person name="Yemataw Z."/>
            <person name="Muzemil S."/>
            <person name="Ambachew D."/>
            <person name="Tripathi L."/>
            <person name="Tesfaye K."/>
            <person name="Chala A."/>
            <person name="Farbos A."/>
            <person name="O'Neill P."/>
            <person name="Moore K."/>
            <person name="Grant M."/>
            <person name="Studholme D.J."/>
        </authorList>
    </citation>
    <scope>NUCLEOTIDE SEQUENCE [LARGE SCALE GENOMIC DNA]</scope>
    <source>
        <tissue evidence="2">Leaf</tissue>
    </source>
</reference>
<feature type="compositionally biased region" description="Low complexity" evidence="1">
    <location>
        <begin position="131"/>
        <end position="146"/>
    </location>
</feature>
<accession>A0A444CP48</accession>
<dbReference type="Proteomes" id="UP000290560">
    <property type="component" value="Unassembled WGS sequence"/>
</dbReference>
<name>A0A444CP48_ENSVE</name>
<proteinExistence type="predicted"/>
<organism evidence="2">
    <name type="scientific">Ensete ventricosum</name>
    <name type="common">Abyssinian banana</name>
    <name type="synonym">Musa ensete</name>
    <dbReference type="NCBI Taxonomy" id="4639"/>
    <lineage>
        <taxon>Eukaryota</taxon>
        <taxon>Viridiplantae</taxon>
        <taxon>Streptophyta</taxon>
        <taxon>Embryophyta</taxon>
        <taxon>Tracheophyta</taxon>
        <taxon>Spermatophyta</taxon>
        <taxon>Magnoliopsida</taxon>
        <taxon>Liliopsida</taxon>
        <taxon>Zingiberales</taxon>
        <taxon>Musaceae</taxon>
        <taxon>Ensete</taxon>
    </lineage>
</organism>
<feature type="compositionally biased region" description="Basic residues" evidence="1">
    <location>
        <begin position="111"/>
        <end position="123"/>
    </location>
</feature>
<protein>
    <submittedName>
        <fullName evidence="2">Uncharacterized protein</fullName>
    </submittedName>
</protein>
<sequence>MHRCRFPNSGNRAMIFVRKIGFKLCVMRLNRVESFNAFTAITARRRGWPWLAARGNRLRPRPAARVRLATANPPCRGGRLLPRPPCKGAAGHLQGAAARRGNSSQGAATRGRSRLRPARKRLPMAHPQGVAASRGGSASRRGGRPLVGRLPAATRSAVAYAGAVATAAQEGTKTKMPLRI</sequence>
<feature type="region of interest" description="Disordered" evidence="1">
    <location>
        <begin position="86"/>
        <end position="146"/>
    </location>
</feature>
<dbReference type="EMBL" id="KV876112">
    <property type="protein sequence ID" value="RZR74095.1"/>
    <property type="molecule type" value="Genomic_DNA"/>
</dbReference>